<evidence type="ECO:0000313" key="2">
    <source>
        <dbReference type="EMBL" id="AMA64746.1"/>
    </source>
</evidence>
<dbReference type="OrthoDB" id="9806665at2"/>
<keyword evidence="1" id="KW-0812">Transmembrane</keyword>
<accession>A0A0X9VM30</accession>
<gene>
    <name evidence="2" type="ORF">AUT07_00159</name>
</gene>
<dbReference type="STRING" id="634113.AUT07_00159"/>
<feature type="transmembrane region" description="Helical" evidence="1">
    <location>
        <begin position="94"/>
        <end position="120"/>
    </location>
</feature>
<dbReference type="EMBL" id="CP013920">
    <property type="protein sequence ID" value="AMA64746.1"/>
    <property type="molecule type" value="Genomic_DNA"/>
</dbReference>
<protein>
    <submittedName>
        <fullName evidence="2">YGGT family protein</fullName>
    </submittedName>
</protein>
<dbReference type="Pfam" id="PF02325">
    <property type="entry name" value="CCB3_YggT"/>
    <property type="match status" value="2"/>
</dbReference>
<dbReference type="KEGG" id="asy:AUT07_00159"/>
<reference evidence="2 3" key="1">
    <citation type="submission" date="2016-01" db="EMBL/GenBank/DDBJ databases">
        <title>Genome sequence of Ca. Arsenophonus lipopteni, the exclusive symbiont of a blood sucking fly Lipoptena cervi (Diptera: Hippoboscidae).</title>
        <authorList>
            <person name="Novakova E."/>
            <person name="Hypsa V."/>
            <person name="Nguyen P."/>
            <person name="Husnik F."/>
            <person name="Darby A.C."/>
        </authorList>
    </citation>
    <scope>NUCLEOTIDE SEQUENCE [LARGE SCALE GENOMIC DNA]</scope>
    <source>
        <strain evidence="2 3">CB</strain>
    </source>
</reference>
<dbReference type="GO" id="GO:0016020">
    <property type="term" value="C:membrane"/>
    <property type="evidence" value="ECO:0007669"/>
    <property type="project" value="InterPro"/>
</dbReference>
<organism evidence="2 3">
    <name type="scientific">Candidatus Arsenophonus lipoptenae</name>
    <dbReference type="NCBI Taxonomy" id="634113"/>
    <lineage>
        <taxon>Bacteria</taxon>
        <taxon>Pseudomonadati</taxon>
        <taxon>Pseudomonadota</taxon>
        <taxon>Gammaproteobacteria</taxon>
        <taxon>Enterobacterales</taxon>
        <taxon>Morganellaceae</taxon>
        <taxon>Arsenophonus</taxon>
    </lineage>
</organism>
<proteinExistence type="predicted"/>
<feature type="transmembrane region" description="Helical" evidence="1">
    <location>
        <begin position="58"/>
        <end position="82"/>
    </location>
</feature>
<dbReference type="PATRIC" id="fig|634113.3.peg.154"/>
<feature type="transmembrane region" description="Helical" evidence="1">
    <location>
        <begin position="148"/>
        <end position="169"/>
    </location>
</feature>
<dbReference type="Proteomes" id="UP000069926">
    <property type="component" value="Chromosome"/>
</dbReference>
<keyword evidence="3" id="KW-1185">Reference proteome</keyword>
<keyword evidence="1" id="KW-0472">Membrane</keyword>
<dbReference type="RefSeq" id="WP_066282904.1">
    <property type="nucleotide sequence ID" value="NZ_CP013920.1"/>
</dbReference>
<dbReference type="InterPro" id="IPR003425">
    <property type="entry name" value="CCB3/YggT"/>
</dbReference>
<sequence length="195" mass="22676">MQFLTFIVSTITQLYIIILLFRVWMQLVKIDFYHPVSQFVVKLTELVMRPLHRFIPSINMFDTATLLVSYILTVVNIIFIMWVSNTLTLISIKLLLISIIQLLTYSGKLVFWLILIRVFFSWISQGSNPIDYAIMQLTEIIISPIRKIVPIINGIDFSPMIVTLILIALDYLRLNILLFIDPDVTNILYSIGYMI</sequence>
<dbReference type="AlphaFoldDB" id="A0A0X9VM30"/>
<evidence type="ECO:0000256" key="1">
    <source>
        <dbReference type="SAM" id="Phobius"/>
    </source>
</evidence>
<keyword evidence="1" id="KW-1133">Transmembrane helix</keyword>
<name>A0A0X9VM30_9GAMM</name>
<feature type="transmembrane region" description="Helical" evidence="1">
    <location>
        <begin position="6"/>
        <end position="25"/>
    </location>
</feature>
<evidence type="ECO:0000313" key="3">
    <source>
        <dbReference type="Proteomes" id="UP000069926"/>
    </source>
</evidence>